<keyword evidence="9" id="KW-1185">Reference proteome</keyword>
<dbReference type="SUPFAM" id="SSF49899">
    <property type="entry name" value="Concanavalin A-like lectins/glucanases"/>
    <property type="match status" value="1"/>
</dbReference>
<dbReference type="GO" id="GO:0004564">
    <property type="term" value="F:beta-fructofuranosidase activity"/>
    <property type="evidence" value="ECO:0007669"/>
    <property type="project" value="UniProtKB-EC"/>
</dbReference>
<dbReference type="Pfam" id="PF00251">
    <property type="entry name" value="Glyco_hydro_32N"/>
    <property type="match status" value="1"/>
</dbReference>
<accession>A0A1H4ESU0</accession>
<dbReference type="PANTHER" id="PTHR43101">
    <property type="entry name" value="BETA-FRUCTOSIDASE"/>
    <property type="match status" value="1"/>
</dbReference>
<evidence type="ECO:0000256" key="3">
    <source>
        <dbReference type="ARBA" id="ARBA00022801"/>
    </source>
</evidence>
<dbReference type="InterPro" id="IPR023296">
    <property type="entry name" value="Glyco_hydro_beta-prop_sf"/>
</dbReference>
<dbReference type="SMART" id="SM00640">
    <property type="entry name" value="Glyco_32"/>
    <property type="match status" value="1"/>
</dbReference>
<keyword evidence="3 5" id="KW-0378">Hydrolase</keyword>
<name>A0A1H4ESU0_9BACT</name>
<gene>
    <name evidence="8" type="ORF">SAMN05660909_03916</name>
</gene>
<evidence type="ECO:0000313" key="9">
    <source>
        <dbReference type="Proteomes" id="UP000199656"/>
    </source>
</evidence>
<dbReference type="Proteomes" id="UP000199656">
    <property type="component" value="Unassembled WGS sequence"/>
</dbReference>
<dbReference type="InterPro" id="IPR013148">
    <property type="entry name" value="Glyco_hydro_32_N"/>
</dbReference>
<dbReference type="OrthoDB" id="9759709at2"/>
<dbReference type="GO" id="GO:0005975">
    <property type="term" value="P:carbohydrate metabolic process"/>
    <property type="evidence" value="ECO:0007669"/>
    <property type="project" value="InterPro"/>
</dbReference>
<protein>
    <recommendedName>
        <fullName evidence="2">beta-fructofuranosidase</fullName>
        <ecNumber evidence="2">3.2.1.26</ecNumber>
    </recommendedName>
</protein>
<organism evidence="8 9">
    <name type="scientific">Chitinophaga terrae</name>
    <name type="common">ex Kim and Jung 2007</name>
    <dbReference type="NCBI Taxonomy" id="408074"/>
    <lineage>
        <taxon>Bacteria</taxon>
        <taxon>Pseudomonadati</taxon>
        <taxon>Bacteroidota</taxon>
        <taxon>Chitinophagia</taxon>
        <taxon>Chitinophagales</taxon>
        <taxon>Chitinophagaceae</taxon>
        <taxon>Chitinophaga</taxon>
    </lineage>
</organism>
<dbReference type="EC" id="3.2.1.26" evidence="2"/>
<dbReference type="SUPFAM" id="SSF75005">
    <property type="entry name" value="Arabinanase/levansucrase/invertase"/>
    <property type="match status" value="1"/>
</dbReference>
<dbReference type="CDD" id="cd08995">
    <property type="entry name" value="GH32_EcAec43-like"/>
    <property type="match status" value="1"/>
</dbReference>
<feature type="domain" description="Glycosyl hydrolase family 32 C-terminal" evidence="7">
    <location>
        <begin position="414"/>
        <end position="545"/>
    </location>
</feature>
<evidence type="ECO:0000256" key="1">
    <source>
        <dbReference type="ARBA" id="ARBA00009902"/>
    </source>
</evidence>
<feature type="domain" description="Glycosyl hydrolase family 32 N-terminal" evidence="6">
    <location>
        <begin position="78"/>
        <end position="352"/>
    </location>
</feature>
<evidence type="ECO:0000256" key="2">
    <source>
        <dbReference type="ARBA" id="ARBA00012758"/>
    </source>
</evidence>
<dbReference type="Pfam" id="PF08244">
    <property type="entry name" value="Glyco_hydro_32C"/>
    <property type="match status" value="1"/>
</dbReference>
<evidence type="ECO:0000313" key="8">
    <source>
        <dbReference type="EMBL" id="SEA87959.1"/>
    </source>
</evidence>
<reference evidence="9" key="1">
    <citation type="submission" date="2016-10" db="EMBL/GenBank/DDBJ databases">
        <authorList>
            <person name="Varghese N."/>
            <person name="Submissions S."/>
        </authorList>
    </citation>
    <scope>NUCLEOTIDE SEQUENCE [LARGE SCALE GENOMIC DNA]</scope>
    <source>
        <strain evidence="9">DSM 23920</strain>
    </source>
</reference>
<evidence type="ECO:0000259" key="7">
    <source>
        <dbReference type="Pfam" id="PF08244"/>
    </source>
</evidence>
<dbReference type="InterPro" id="IPR013189">
    <property type="entry name" value="Glyco_hydro_32_C"/>
</dbReference>
<dbReference type="PANTHER" id="PTHR43101:SF1">
    <property type="entry name" value="BETA-FRUCTOSIDASE"/>
    <property type="match status" value="1"/>
</dbReference>
<dbReference type="InterPro" id="IPR051214">
    <property type="entry name" value="GH32_Enzymes"/>
</dbReference>
<proteinExistence type="inferred from homology"/>
<dbReference type="InterPro" id="IPR013320">
    <property type="entry name" value="ConA-like_dom_sf"/>
</dbReference>
<dbReference type="InterPro" id="IPR001362">
    <property type="entry name" value="Glyco_hydro_32"/>
</dbReference>
<keyword evidence="4 5" id="KW-0326">Glycosidase</keyword>
<dbReference type="EMBL" id="FNRL01000020">
    <property type="protein sequence ID" value="SEA87959.1"/>
    <property type="molecule type" value="Genomic_DNA"/>
</dbReference>
<sequence>MNIHLFHFALLVTVALNACNKRSYDPMASDNRKTLSSVATSATTLQCTAMPESINYSIYRMCSDNVRVGDITPFYDSVAGNYKLYFLKNIWSAAGQKHPWFGFVTSDFHNYTETASIIASASDPCAQDNSIGAGSLVKNGNTYYAFYTGHNPDITGCTNGVRREGVMLATSSNPVSGFVKNAGFATINTPAGIGYDENDNWRDPFVIRDNVNNNWLMLITARKNHNGAWRGVIAKYTSTDLLNWSYQGVFYDGGSNNYFNMECPSVFKYGSYYYLMFSDQSVNDASQRYVHYRKSTSLNGPWSMPAGPDRIDGNAYYAAKAVPDGYGDAYIFAWCHTLSGNTDSGTPDWGGNLVTHKIYALPNGDLATAIPHTVKAWLETASEPFTKNSQWGNVTNTVPGTESYRLISNADLDVANVLYNPVNRDQYMITATVSYASSSKDFGFFIGACDGYENTYQLRFVPSLNKFKFETKPRSQLDSTPVNDVPVTLAPNTNYKIQIVVEHSVVVVYINDQVAFTNRIYRAPNTNWGIFVDHSDATFSNITVTHP</sequence>
<dbReference type="Gene3D" id="2.115.10.20">
    <property type="entry name" value="Glycosyl hydrolase domain, family 43"/>
    <property type="match status" value="1"/>
</dbReference>
<dbReference type="Gene3D" id="2.60.120.560">
    <property type="entry name" value="Exo-inulinase, domain 1"/>
    <property type="match status" value="1"/>
</dbReference>
<evidence type="ECO:0000256" key="5">
    <source>
        <dbReference type="RuleBase" id="RU362110"/>
    </source>
</evidence>
<comment type="similarity">
    <text evidence="1 5">Belongs to the glycosyl hydrolase 32 family.</text>
</comment>
<dbReference type="AlphaFoldDB" id="A0A1H4ESU0"/>
<dbReference type="RefSeq" id="WP_089763615.1">
    <property type="nucleotide sequence ID" value="NZ_BKAT01000033.1"/>
</dbReference>
<evidence type="ECO:0000259" key="6">
    <source>
        <dbReference type="Pfam" id="PF00251"/>
    </source>
</evidence>
<evidence type="ECO:0000256" key="4">
    <source>
        <dbReference type="ARBA" id="ARBA00023295"/>
    </source>
</evidence>
<dbReference type="STRING" id="408074.SAMN05660909_03916"/>